<evidence type="ECO:0000256" key="7">
    <source>
        <dbReference type="ARBA" id="ARBA00023002"/>
    </source>
</evidence>
<reference evidence="13" key="2">
    <citation type="submission" date="2015-01" db="EMBL/GenBank/DDBJ databases">
        <title>Evolutionary Origins and Diversification of the Mycorrhizal Mutualists.</title>
        <authorList>
            <consortium name="DOE Joint Genome Institute"/>
            <consortium name="Mycorrhizal Genomics Consortium"/>
            <person name="Kohler A."/>
            <person name="Kuo A."/>
            <person name="Nagy L.G."/>
            <person name="Floudas D."/>
            <person name="Copeland A."/>
            <person name="Barry K.W."/>
            <person name="Cichocki N."/>
            <person name="Veneault-Fourrey C."/>
            <person name="LaButti K."/>
            <person name="Lindquist E.A."/>
            <person name="Lipzen A."/>
            <person name="Lundell T."/>
            <person name="Morin E."/>
            <person name="Murat C."/>
            <person name="Riley R."/>
            <person name="Ohm R."/>
            <person name="Sun H."/>
            <person name="Tunlid A."/>
            <person name="Henrissat B."/>
            <person name="Grigoriev I.V."/>
            <person name="Hibbett D.S."/>
            <person name="Martin F."/>
        </authorList>
    </citation>
    <scope>NUCLEOTIDE SEQUENCE [LARGE SCALE GENOMIC DNA]</scope>
    <source>
        <strain evidence="13">Zn</strain>
    </source>
</reference>
<protein>
    <recommendedName>
        <fullName evidence="4">D-malate dehydrogenase (decarboxylating)</fullName>
        <ecNumber evidence="4">1.1.1.83</ecNumber>
    </recommendedName>
</protein>
<dbReference type="SMART" id="SM01329">
    <property type="entry name" value="Iso_dh"/>
    <property type="match status" value="1"/>
</dbReference>
<comment type="similarity">
    <text evidence="3">Belongs to the isocitrate and isopropylmalate dehydrogenases family.</text>
</comment>
<reference evidence="12 13" key="1">
    <citation type="submission" date="2014-04" db="EMBL/GenBank/DDBJ databases">
        <authorList>
            <consortium name="DOE Joint Genome Institute"/>
            <person name="Kuo A."/>
            <person name="Martino E."/>
            <person name="Perotto S."/>
            <person name="Kohler A."/>
            <person name="Nagy L.G."/>
            <person name="Floudas D."/>
            <person name="Copeland A."/>
            <person name="Barry K.W."/>
            <person name="Cichocki N."/>
            <person name="Veneault-Fourrey C."/>
            <person name="LaButti K."/>
            <person name="Lindquist E.A."/>
            <person name="Lipzen A."/>
            <person name="Lundell T."/>
            <person name="Morin E."/>
            <person name="Murat C."/>
            <person name="Sun H."/>
            <person name="Tunlid A."/>
            <person name="Henrissat B."/>
            <person name="Grigoriev I.V."/>
            <person name="Hibbett D.S."/>
            <person name="Martin F."/>
            <person name="Nordberg H.P."/>
            <person name="Cantor M.N."/>
            <person name="Hua S.X."/>
        </authorList>
    </citation>
    <scope>NUCLEOTIDE SEQUENCE [LARGE SCALE GENOMIC DNA]</scope>
    <source>
        <strain evidence="12 13">Zn</strain>
    </source>
</reference>
<evidence type="ECO:0000259" key="11">
    <source>
        <dbReference type="SMART" id="SM01329"/>
    </source>
</evidence>
<dbReference type="InterPro" id="IPR024084">
    <property type="entry name" value="IsoPropMal-DH-like_dom"/>
</dbReference>
<dbReference type="Gene3D" id="3.40.718.10">
    <property type="entry name" value="Isopropylmalate Dehydrogenase"/>
    <property type="match status" value="1"/>
</dbReference>
<dbReference type="PANTHER" id="PTHR43275">
    <property type="entry name" value="D-MALATE DEHYDROGENASE [DECARBOXYLATING]"/>
    <property type="match status" value="1"/>
</dbReference>
<dbReference type="PROSITE" id="PS00470">
    <property type="entry name" value="IDH_IMDH"/>
    <property type="match status" value="1"/>
</dbReference>
<dbReference type="GO" id="GO:0046553">
    <property type="term" value="F:D-malate dehydrogenase (decarboxylating) (NAD+) activity"/>
    <property type="evidence" value="ECO:0007669"/>
    <property type="project" value="UniProtKB-EC"/>
</dbReference>
<evidence type="ECO:0000256" key="4">
    <source>
        <dbReference type="ARBA" id="ARBA00013126"/>
    </source>
</evidence>
<evidence type="ECO:0000256" key="3">
    <source>
        <dbReference type="ARBA" id="ARBA00007769"/>
    </source>
</evidence>
<dbReference type="EC" id="1.1.1.83" evidence="4"/>
<evidence type="ECO:0000256" key="1">
    <source>
        <dbReference type="ARBA" id="ARBA00001936"/>
    </source>
</evidence>
<comment type="catalytic activity">
    <reaction evidence="10">
        <text>(R)-malate + NAD(+) = pyruvate + CO2 + NADH</text>
        <dbReference type="Rhea" id="RHEA:18365"/>
        <dbReference type="ChEBI" id="CHEBI:15361"/>
        <dbReference type="ChEBI" id="CHEBI:15588"/>
        <dbReference type="ChEBI" id="CHEBI:16526"/>
        <dbReference type="ChEBI" id="CHEBI:57540"/>
        <dbReference type="ChEBI" id="CHEBI:57945"/>
        <dbReference type="EC" id="1.1.1.83"/>
    </reaction>
</comment>
<evidence type="ECO:0000256" key="2">
    <source>
        <dbReference type="ARBA" id="ARBA00001946"/>
    </source>
</evidence>
<organism evidence="12 13">
    <name type="scientific">Oidiodendron maius (strain Zn)</name>
    <dbReference type="NCBI Taxonomy" id="913774"/>
    <lineage>
        <taxon>Eukaryota</taxon>
        <taxon>Fungi</taxon>
        <taxon>Dikarya</taxon>
        <taxon>Ascomycota</taxon>
        <taxon>Pezizomycotina</taxon>
        <taxon>Leotiomycetes</taxon>
        <taxon>Leotiomycetes incertae sedis</taxon>
        <taxon>Myxotrichaceae</taxon>
        <taxon>Oidiodendron</taxon>
    </lineage>
</organism>
<dbReference type="InterPro" id="IPR050501">
    <property type="entry name" value="ICDH/IPMDH"/>
</dbReference>
<keyword evidence="8" id="KW-0520">NAD</keyword>
<comment type="cofactor">
    <cofactor evidence="1">
        <name>Mn(2+)</name>
        <dbReference type="ChEBI" id="CHEBI:29035"/>
    </cofactor>
</comment>
<dbReference type="OrthoDB" id="10261637at2759"/>
<dbReference type="EMBL" id="KN832870">
    <property type="protein sequence ID" value="KIN09097.1"/>
    <property type="molecule type" value="Genomic_DNA"/>
</dbReference>
<dbReference type="NCBIfam" id="TIGR02089">
    <property type="entry name" value="TTC"/>
    <property type="match status" value="1"/>
</dbReference>
<dbReference type="GO" id="GO:0000287">
    <property type="term" value="F:magnesium ion binding"/>
    <property type="evidence" value="ECO:0007669"/>
    <property type="project" value="InterPro"/>
</dbReference>
<gene>
    <name evidence="12" type="ORF">OIDMADRAFT_111416</name>
</gene>
<name>A0A0C3I447_OIDMZ</name>
<feature type="domain" description="Isopropylmalate dehydrogenase-like" evidence="11">
    <location>
        <begin position="12"/>
        <end position="355"/>
    </location>
</feature>
<keyword evidence="5" id="KW-0479">Metal-binding</keyword>
<keyword evidence="6" id="KW-0460">Magnesium</keyword>
<sequence length="373" mass="40796">MSIARNGACRYKIASIPGDGIGIEVVEQTIKVLRAIEAVFNSFTLDIDTLDWSSKRYLEKGEYIPADGWQRLKASDAILFGAVGSPEVPDDVSLWNLILPLRKKLNQYINLRPIRILPGLSSPLKNCANGDLDWVIVRENSEGEYAGQGGTTHDDTPNTIANEVAVFTRVGIERTMRFAFEVARERPRRKLTMVTKSNAQRYGMVLWDKIFYEVAKEYPDVETDKMLVDAMAVRMVLKPNTLDTIVATNLHGDILSDLAAALAGSIGVASSSSLDPTRQNPSLFEPIHGSAPDIAGLGIANPVGTFWSAAEMLRWLGECAAADLLLRAIETVTANGAKTKDLGGMYNLAQVTEAVIVEVKRSFDAGKKIKSRV</sequence>
<dbReference type="Proteomes" id="UP000054321">
    <property type="component" value="Unassembled WGS sequence"/>
</dbReference>
<keyword evidence="13" id="KW-1185">Reference proteome</keyword>
<evidence type="ECO:0000256" key="9">
    <source>
        <dbReference type="ARBA" id="ARBA00023211"/>
    </source>
</evidence>
<keyword evidence="9" id="KW-0464">Manganese</keyword>
<accession>A0A0C3I447</accession>
<dbReference type="GO" id="GO:0051287">
    <property type="term" value="F:NAD binding"/>
    <property type="evidence" value="ECO:0007669"/>
    <property type="project" value="InterPro"/>
</dbReference>
<dbReference type="AlphaFoldDB" id="A0A0C3I447"/>
<comment type="cofactor">
    <cofactor evidence="2">
        <name>Mg(2+)</name>
        <dbReference type="ChEBI" id="CHEBI:18420"/>
    </cofactor>
</comment>
<dbReference type="Pfam" id="PF00180">
    <property type="entry name" value="Iso_dh"/>
    <property type="match status" value="1"/>
</dbReference>
<dbReference type="InterPro" id="IPR019818">
    <property type="entry name" value="IsoCit/isopropylmalate_DH_CS"/>
</dbReference>
<dbReference type="HOGENOM" id="CLU_031953_0_1_1"/>
<dbReference type="STRING" id="913774.A0A0C3I447"/>
<evidence type="ECO:0000256" key="6">
    <source>
        <dbReference type="ARBA" id="ARBA00022842"/>
    </source>
</evidence>
<proteinExistence type="inferred from homology"/>
<dbReference type="SUPFAM" id="SSF53659">
    <property type="entry name" value="Isocitrate/Isopropylmalate dehydrogenase-like"/>
    <property type="match status" value="1"/>
</dbReference>
<evidence type="ECO:0000313" key="12">
    <source>
        <dbReference type="EMBL" id="KIN09097.1"/>
    </source>
</evidence>
<dbReference type="InterPro" id="IPR011829">
    <property type="entry name" value="TTC_DH"/>
</dbReference>
<evidence type="ECO:0000256" key="10">
    <source>
        <dbReference type="ARBA" id="ARBA00049301"/>
    </source>
</evidence>
<dbReference type="PANTHER" id="PTHR43275:SF1">
    <property type="entry name" value="D-MALATE DEHYDROGENASE [DECARBOXYLATING]"/>
    <property type="match status" value="1"/>
</dbReference>
<evidence type="ECO:0000256" key="5">
    <source>
        <dbReference type="ARBA" id="ARBA00022723"/>
    </source>
</evidence>
<evidence type="ECO:0000256" key="8">
    <source>
        <dbReference type="ARBA" id="ARBA00023027"/>
    </source>
</evidence>
<evidence type="ECO:0000313" key="13">
    <source>
        <dbReference type="Proteomes" id="UP000054321"/>
    </source>
</evidence>
<keyword evidence="7" id="KW-0560">Oxidoreductase</keyword>
<dbReference type="InParanoid" id="A0A0C3I447"/>